<evidence type="ECO:0000256" key="3">
    <source>
        <dbReference type="ARBA" id="ARBA00023015"/>
    </source>
</evidence>
<keyword evidence="2" id="KW-0479">Metal-binding</keyword>
<dbReference type="GO" id="GO:0000976">
    <property type="term" value="F:transcription cis-regulatory region binding"/>
    <property type="evidence" value="ECO:0007669"/>
    <property type="project" value="TreeGrafter"/>
</dbReference>
<protein>
    <recommendedName>
        <fullName evidence="8">Zn(2)-C6 fungal-type domain-containing protein</fullName>
    </recommendedName>
</protein>
<feature type="compositionally biased region" description="Polar residues" evidence="7">
    <location>
        <begin position="92"/>
        <end position="118"/>
    </location>
</feature>
<organism evidence="9 10">
    <name type="scientific">Coniophora puteana (strain RWD-64-598)</name>
    <name type="common">Brown rot fungus</name>
    <dbReference type="NCBI Taxonomy" id="741705"/>
    <lineage>
        <taxon>Eukaryota</taxon>
        <taxon>Fungi</taxon>
        <taxon>Dikarya</taxon>
        <taxon>Basidiomycota</taxon>
        <taxon>Agaricomycotina</taxon>
        <taxon>Agaricomycetes</taxon>
        <taxon>Agaricomycetidae</taxon>
        <taxon>Boletales</taxon>
        <taxon>Coniophorineae</taxon>
        <taxon>Coniophoraceae</taxon>
        <taxon>Coniophora</taxon>
    </lineage>
</organism>
<dbReference type="PANTHER" id="PTHR31845">
    <property type="entry name" value="FINGER DOMAIN PROTEIN, PUTATIVE-RELATED"/>
    <property type="match status" value="1"/>
</dbReference>
<keyword evidence="3" id="KW-0805">Transcription regulation</keyword>
<feature type="domain" description="Zn(2)-C6 fungal-type" evidence="8">
    <location>
        <begin position="34"/>
        <end position="69"/>
    </location>
</feature>
<evidence type="ECO:0000313" key="9">
    <source>
        <dbReference type="EMBL" id="EIW76212.1"/>
    </source>
</evidence>
<dbReference type="InterPro" id="IPR007219">
    <property type="entry name" value="XnlR_reg_dom"/>
</dbReference>
<dbReference type="PROSITE" id="PS00463">
    <property type="entry name" value="ZN2_CY6_FUNGAL_1"/>
    <property type="match status" value="1"/>
</dbReference>
<sequence>MTASEAAASIGVKRGPSPSSAAPTQPKRPKAAQACLSCRKHKTRCEMLEGDNSGSHCHRCKVLSLPCSFDATNATPASAASDSASTSALLPPQTTHTQDRASTTTYRSGSKSANQSASPYDPPSTGKKSDTAMEDVITPRSERGWMPRQEPYEFKETPDTNEVEFTDPAKLLPERHRPWGFLKLPGGFDGTMVPMLAMQALTRAGPWQEPTDDSFEQPLLRILGRDQVQSLCDLFEERYAPWVNLPPSKYTESPLLRLAQCCIASRHLDPQTRSVVTPQLYQLAEEILFRQTYNPLPSTDSIQAILILSMWEPVGDPSHTESKDSRLIASSAVSMAMNLRLSEAMVYAKSLRNGGTQASESHQTELAEAMDKARLWFALTSVEATLCLGSGRDPISSCDSLIYEALETSSLASVGLGRDMRLSLVSQIYASTQKALVIHLENLSEIGPFYRDMLNYLMHMDVFERILSPLPVLAEHEPFYFHMMQMHLDVCRLQVLTHALIEAKTAAVKDGRGEHWFKLAEHNGINLARSWGQYALVVSERIMLLVLECKEADNGRLASAPDIYFNMITLASFFIILAKWSTLQDTGEPLPGSSDSLLARTVERLSQTACSPEHQPAKCARVINAGILSFRKRASGSDKGATPDASGACGTNGGEKPNAVGGSDGGVRKGEGDDSEGGPSGGGGGGGSGSNAPHRQPIQEHFHAATRDFTERVAALPGSMPSGMGHGLQEAAYPQVYPATFPMQDPSYFMSSDIFLDNNFWQSFMTNISDGSSGGYAPHGGGSGGGGGGGYQ</sequence>
<dbReference type="Proteomes" id="UP000053558">
    <property type="component" value="Unassembled WGS sequence"/>
</dbReference>
<keyword evidence="5" id="KW-0804">Transcription</keyword>
<evidence type="ECO:0000259" key="8">
    <source>
        <dbReference type="PROSITE" id="PS50048"/>
    </source>
</evidence>
<dbReference type="Gene3D" id="4.10.240.10">
    <property type="entry name" value="Zn(2)-C6 fungal-type DNA-binding domain"/>
    <property type="match status" value="1"/>
</dbReference>
<accession>A0A5M3MAA2</accession>
<feature type="compositionally biased region" description="Low complexity" evidence="7">
    <location>
        <begin position="74"/>
        <end position="88"/>
    </location>
</feature>
<dbReference type="InterPro" id="IPR051089">
    <property type="entry name" value="prtT"/>
</dbReference>
<feature type="region of interest" description="Disordered" evidence="7">
    <location>
        <begin position="633"/>
        <end position="695"/>
    </location>
</feature>
<evidence type="ECO:0000256" key="7">
    <source>
        <dbReference type="SAM" id="MobiDB-lite"/>
    </source>
</evidence>
<keyword evidence="4" id="KW-0238">DNA-binding</keyword>
<dbReference type="SUPFAM" id="SSF57701">
    <property type="entry name" value="Zn2/Cys6 DNA-binding domain"/>
    <property type="match status" value="1"/>
</dbReference>
<dbReference type="PROSITE" id="PS50048">
    <property type="entry name" value="ZN2_CY6_FUNGAL_2"/>
    <property type="match status" value="1"/>
</dbReference>
<dbReference type="Pfam" id="PF04082">
    <property type="entry name" value="Fungal_trans"/>
    <property type="match status" value="1"/>
</dbReference>
<keyword evidence="6" id="KW-0539">Nucleus</keyword>
<dbReference type="KEGG" id="cput:CONPUDRAFT_168789"/>
<dbReference type="PANTHER" id="PTHR31845:SF19">
    <property type="entry name" value="TRANSCRIPTION FACTOR DOMAIN-CONTAINING PROTEIN"/>
    <property type="match status" value="1"/>
</dbReference>
<dbReference type="InterPro" id="IPR036864">
    <property type="entry name" value="Zn2-C6_fun-type_DNA-bd_sf"/>
</dbReference>
<dbReference type="OMA" id="HKTRCEL"/>
<dbReference type="AlphaFoldDB" id="A0A5M3MAA2"/>
<evidence type="ECO:0000313" key="10">
    <source>
        <dbReference type="Proteomes" id="UP000053558"/>
    </source>
</evidence>
<dbReference type="EMBL" id="JH711586">
    <property type="protein sequence ID" value="EIW76212.1"/>
    <property type="molecule type" value="Genomic_DNA"/>
</dbReference>
<dbReference type="Pfam" id="PF00172">
    <property type="entry name" value="Zn_clus"/>
    <property type="match status" value="1"/>
</dbReference>
<evidence type="ECO:0000256" key="5">
    <source>
        <dbReference type="ARBA" id="ARBA00023163"/>
    </source>
</evidence>
<evidence type="ECO:0000256" key="6">
    <source>
        <dbReference type="ARBA" id="ARBA00023242"/>
    </source>
</evidence>
<name>A0A5M3MAA2_CONPW</name>
<dbReference type="OrthoDB" id="2595934at2759"/>
<dbReference type="CDD" id="cd00067">
    <property type="entry name" value="GAL4"/>
    <property type="match status" value="1"/>
</dbReference>
<feature type="region of interest" description="Disordered" evidence="7">
    <location>
        <begin position="74"/>
        <end position="133"/>
    </location>
</feature>
<comment type="subcellular location">
    <subcellularLocation>
        <location evidence="1">Nucleus</location>
    </subcellularLocation>
</comment>
<evidence type="ECO:0000256" key="2">
    <source>
        <dbReference type="ARBA" id="ARBA00022723"/>
    </source>
</evidence>
<dbReference type="InterPro" id="IPR001138">
    <property type="entry name" value="Zn2Cys6_DnaBD"/>
</dbReference>
<keyword evidence="10" id="KW-1185">Reference proteome</keyword>
<comment type="caution">
    <text evidence="9">The sequence shown here is derived from an EMBL/GenBank/DDBJ whole genome shotgun (WGS) entry which is preliminary data.</text>
</comment>
<dbReference type="GO" id="GO:0005634">
    <property type="term" value="C:nucleus"/>
    <property type="evidence" value="ECO:0007669"/>
    <property type="project" value="UniProtKB-SubCell"/>
</dbReference>
<proteinExistence type="predicted"/>
<reference evidence="10" key="1">
    <citation type="journal article" date="2012" name="Science">
        <title>The Paleozoic origin of enzymatic lignin decomposition reconstructed from 31 fungal genomes.</title>
        <authorList>
            <person name="Floudas D."/>
            <person name="Binder M."/>
            <person name="Riley R."/>
            <person name="Barry K."/>
            <person name="Blanchette R.A."/>
            <person name="Henrissat B."/>
            <person name="Martinez A.T."/>
            <person name="Otillar R."/>
            <person name="Spatafora J.W."/>
            <person name="Yadav J.S."/>
            <person name="Aerts A."/>
            <person name="Benoit I."/>
            <person name="Boyd A."/>
            <person name="Carlson A."/>
            <person name="Copeland A."/>
            <person name="Coutinho P.M."/>
            <person name="de Vries R.P."/>
            <person name="Ferreira P."/>
            <person name="Findley K."/>
            <person name="Foster B."/>
            <person name="Gaskell J."/>
            <person name="Glotzer D."/>
            <person name="Gorecki P."/>
            <person name="Heitman J."/>
            <person name="Hesse C."/>
            <person name="Hori C."/>
            <person name="Igarashi K."/>
            <person name="Jurgens J.A."/>
            <person name="Kallen N."/>
            <person name="Kersten P."/>
            <person name="Kohler A."/>
            <person name="Kuees U."/>
            <person name="Kumar T.K.A."/>
            <person name="Kuo A."/>
            <person name="LaButti K."/>
            <person name="Larrondo L.F."/>
            <person name="Lindquist E."/>
            <person name="Ling A."/>
            <person name="Lombard V."/>
            <person name="Lucas S."/>
            <person name="Lundell T."/>
            <person name="Martin R."/>
            <person name="McLaughlin D.J."/>
            <person name="Morgenstern I."/>
            <person name="Morin E."/>
            <person name="Murat C."/>
            <person name="Nagy L.G."/>
            <person name="Nolan M."/>
            <person name="Ohm R.A."/>
            <person name="Patyshakuliyeva A."/>
            <person name="Rokas A."/>
            <person name="Ruiz-Duenas F.J."/>
            <person name="Sabat G."/>
            <person name="Salamov A."/>
            <person name="Samejima M."/>
            <person name="Schmutz J."/>
            <person name="Slot J.C."/>
            <person name="St John F."/>
            <person name="Stenlid J."/>
            <person name="Sun H."/>
            <person name="Sun S."/>
            <person name="Syed K."/>
            <person name="Tsang A."/>
            <person name="Wiebenga A."/>
            <person name="Young D."/>
            <person name="Pisabarro A."/>
            <person name="Eastwood D.C."/>
            <person name="Martin F."/>
            <person name="Cullen D."/>
            <person name="Grigoriev I.V."/>
            <person name="Hibbett D.S."/>
        </authorList>
    </citation>
    <scope>NUCLEOTIDE SEQUENCE [LARGE SCALE GENOMIC DNA]</scope>
    <source>
        <strain evidence="10">RWD-64-598 SS2</strain>
    </source>
</reference>
<evidence type="ECO:0000256" key="4">
    <source>
        <dbReference type="ARBA" id="ARBA00023125"/>
    </source>
</evidence>
<dbReference type="GeneID" id="19206068"/>
<feature type="compositionally biased region" description="Gly residues" evidence="7">
    <location>
        <begin position="678"/>
        <end position="689"/>
    </location>
</feature>
<dbReference type="SMART" id="SM00066">
    <property type="entry name" value="GAL4"/>
    <property type="match status" value="1"/>
</dbReference>
<feature type="region of interest" description="Disordered" evidence="7">
    <location>
        <begin position="1"/>
        <end position="33"/>
    </location>
</feature>
<dbReference type="CDD" id="cd12148">
    <property type="entry name" value="fungal_TF_MHR"/>
    <property type="match status" value="1"/>
</dbReference>
<dbReference type="GO" id="GO:0006351">
    <property type="term" value="P:DNA-templated transcription"/>
    <property type="evidence" value="ECO:0007669"/>
    <property type="project" value="InterPro"/>
</dbReference>
<dbReference type="GO" id="GO:0008270">
    <property type="term" value="F:zinc ion binding"/>
    <property type="evidence" value="ECO:0007669"/>
    <property type="project" value="InterPro"/>
</dbReference>
<dbReference type="RefSeq" id="XP_007773470.1">
    <property type="nucleotide sequence ID" value="XM_007775280.1"/>
</dbReference>
<gene>
    <name evidence="9" type="ORF">CONPUDRAFT_168789</name>
</gene>
<evidence type="ECO:0000256" key="1">
    <source>
        <dbReference type="ARBA" id="ARBA00004123"/>
    </source>
</evidence>
<dbReference type="GO" id="GO:0000981">
    <property type="term" value="F:DNA-binding transcription factor activity, RNA polymerase II-specific"/>
    <property type="evidence" value="ECO:0007669"/>
    <property type="project" value="InterPro"/>
</dbReference>